<name>A0AAV4DWN8_9GAST</name>
<protein>
    <submittedName>
        <fullName evidence="1">Uncharacterized protein</fullName>
    </submittedName>
</protein>
<dbReference type="EMBL" id="BLXT01008438">
    <property type="protein sequence ID" value="GFO48609.1"/>
    <property type="molecule type" value="Genomic_DNA"/>
</dbReference>
<proteinExistence type="predicted"/>
<evidence type="ECO:0000313" key="2">
    <source>
        <dbReference type="Proteomes" id="UP000735302"/>
    </source>
</evidence>
<dbReference type="AlphaFoldDB" id="A0AAV4DWN8"/>
<reference evidence="1 2" key="1">
    <citation type="journal article" date="2021" name="Elife">
        <title>Chloroplast acquisition without the gene transfer in kleptoplastic sea slugs, Plakobranchus ocellatus.</title>
        <authorList>
            <person name="Maeda T."/>
            <person name="Takahashi S."/>
            <person name="Yoshida T."/>
            <person name="Shimamura S."/>
            <person name="Takaki Y."/>
            <person name="Nagai Y."/>
            <person name="Toyoda A."/>
            <person name="Suzuki Y."/>
            <person name="Arimoto A."/>
            <person name="Ishii H."/>
            <person name="Satoh N."/>
            <person name="Nishiyama T."/>
            <person name="Hasebe M."/>
            <person name="Maruyama T."/>
            <person name="Minagawa J."/>
            <person name="Obokata J."/>
            <person name="Shigenobu S."/>
        </authorList>
    </citation>
    <scope>NUCLEOTIDE SEQUENCE [LARGE SCALE GENOMIC DNA]</scope>
</reference>
<accession>A0AAV4DWN8</accession>
<comment type="caution">
    <text evidence="1">The sequence shown here is derived from an EMBL/GenBank/DDBJ whole genome shotgun (WGS) entry which is preliminary data.</text>
</comment>
<sequence>MTAILSLNLQPTVFSPTLLPCRNLIKATMTRGLTAFVLSCEPRPKLKLSERDLRAWVSPIVGPGIMRGGSGACRDTDRAHPDYLGQVQSVNRSPSQFRFRKFVYILQTCLCACLPSSFTPNGLRRIGPR</sequence>
<organism evidence="1 2">
    <name type="scientific">Plakobranchus ocellatus</name>
    <dbReference type="NCBI Taxonomy" id="259542"/>
    <lineage>
        <taxon>Eukaryota</taxon>
        <taxon>Metazoa</taxon>
        <taxon>Spiralia</taxon>
        <taxon>Lophotrochozoa</taxon>
        <taxon>Mollusca</taxon>
        <taxon>Gastropoda</taxon>
        <taxon>Heterobranchia</taxon>
        <taxon>Euthyneura</taxon>
        <taxon>Panpulmonata</taxon>
        <taxon>Sacoglossa</taxon>
        <taxon>Placobranchoidea</taxon>
        <taxon>Plakobranchidae</taxon>
        <taxon>Plakobranchus</taxon>
    </lineage>
</organism>
<evidence type="ECO:0000313" key="1">
    <source>
        <dbReference type="EMBL" id="GFO48609.1"/>
    </source>
</evidence>
<dbReference type="Proteomes" id="UP000735302">
    <property type="component" value="Unassembled WGS sequence"/>
</dbReference>
<keyword evidence="2" id="KW-1185">Reference proteome</keyword>
<gene>
    <name evidence="1" type="ORF">PoB_007511400</name>
</gene>